<reference evidence="1" key="1">
    <citation type="submission" date="2017-07" db="EMBL/GenBank/DDBJ databases">
        <title>Taro Niue Genome Assembly and Annotation.</title>
        <authorList>
            <person name="Atibalentja N."/>
            <person name="Keating K."/>
            <person name="Fields C.J."/>
        </authorList>
    </citation>
    <scope>NUCLEOTIDE SEQUENCE</scope>
    <source>
        <strain evidence="1">Niue_2</strain>
        <tissue evidence="1">Leaf</tissue>
    </source>
</reference>
<keyword evidence="2" id="KW-1185">Reference proteome</keyword>
<evidence type="ECO:0000313" key="1">
    <source>
        <dbReference type="EMBL" id="MQL83246.1"/>
    </source>
</evidence>
<evidence type="ECO:0000313" key="2">
    <source>
        <dbReference type="Proteomes" id="UP000652761"/>
    </source>
</evidence>
<organism evidence="1 2">
    <name type="scientific">Colocasia esculenta</name>
    <name type="common">Wild taro</name>
    <name type="synonym">Arum esculentum</name>
    <dbReference type="NCBI Taxonomy" id="4460"/>
    <lineage>
        <taxon>Eukaryota</taxon>
        <taxon>Viridiplantae</taxon>
        <taxon>Streptophyta</taxon>
        <taxon>Embryophyta</taxon>
        <taxon>Tracheophyta</taxon>
        <taxon>Spermatophyta</taxon>
        <taxon>Magnoliopsida</taxon>
        <taxon>Liliopsida</taxon>
        <taxon>Araceae</taxon>
        <taxon>Aroideae</taxon>
        <taxon>Colocasieae</taxon>
        <taxon>Colocasia</taxon>
    </lineage>
</organism>
<dbReference type="Proteomes" id="UP000652761">
    <property type="component" value="Unassembled WGS sequence"/>
</dbReference>
<dbReference type="AlphaFoldDB" id="A0A843UM06"/>
<dbReference type="EMBL" id="NMUH01000685">
    <property type="protein sequence ID" value="MQL83246.1"/>
    <property type="molecule type" value="Genomic_DNA"/>
</dbReference>
<sequence length="32" mass="3482">MITASLLRLHHGHHHDLIVTGPLSGLARFLPA</sequence>
<accession>A0A843UM06</accession>
<name>A0A843UM06_COLES</name>
<gene>
    <name evidence="1" type="ORF">Taro_015748</name>
</gene>
<comment type="caution">
    <text evidence="1">The sequence shown here is derived from an EMBL/GenBank/DDBJ whole genome shotgun (WGS) entry which is preliminary data.</text>
</comment>
<protein>
    <submittedName>
        <fullName evidence="1">Uncharacterized protein</fullName>
    </submittedName>
</protein>
<proteinExistence type="predicted"/>